<dbReference type="PANTHER" id="PTHR14614">
    <property type="entry name" value="HEPATOCELLULAR CARCINOMA-ASSOCIATED ANTIGEN"/>
    <property type="match status" value="1"/>
</dbReference>
<reference evidence="2 3" key="1">
    <citation type="submission" date="2011-10" db="EMBL/GenBank/DDBJ databases">
        <authorList>
            <person name="Genoscope - CEA"/>
        </authorList>
    </citation>
    <scope>NUCLEOTIDE SEQUENCE [LARGE SCALE GENOMIC DNA]</scope>
    <source>
        <strain evidence="2 3">RCC 1105</strain>
    </source>
</reference>
<dbReference type="OrthoDB" id="545599at2759"/>
<evidence type="ECO:0000313" key="3">
    <source>
        <dbReference type="Proteomes" id="UP000198341"/>
    </source>
</evidence>
<dbReference type="AlphaFoldDB" id="K8EJ22"/>
<gene>
    <name evidence="2" type="ordered locus">Bathy10g01750</name>
</gene>
<dbReference type="RefSeq" id="XP_007510488.1">
    <property type="nucleotide sequence ID" value="XM_007510426.1"/>
</dbReference>
<sequence>MDKMEHLKRFSATNFYSQNQPSRVCVYSMDDDDENENERNATSESTIQKRRARRQRHGLELEQIANLCEQLESHLIADEEGFELTKKLVSTIVDDSKAKIEIDDETEEDDFLRIEEKSACLARHNAESLLQRMFMKMTKIGEDEMAGKVGDAISSLYEIKRTRRRNGDEKKKKKKDARRRSASTSEEEEDDDDERTIELKAVACSQIGAEATQRNPEVQTFRMRKNKEVEVCVHESSWSDAGLAFRIWGTARVAFRVVDFASEYFIEKEKTCLELGSGCGLIGAAIASLDGGRCTVTEGAPGALAALSKTALGVNEARKKESMKVAFLDWRDDLAALEEEKNGTVECIVTIANAQSTKSPTPSFSSSSTCNFVHANKATFENAHVNMRLEDDARFDCLVGSDLMYDRQHCTALAASVARRLRRNGEAIIFLAVRSEELLIAFGKKCAKRGLSVGVYAPTKPHDDLEDFSETTGGHANRPLPESCNEYWDLVAEKFSTCLLSKDYASFAPLSSDDETSNASIRSALEGRFAMVRVVVLAEKEEDKEQKHHQEVESEENDDESLKGVPVGDVKSMRVKL</sequence>
<evidence type="ECO:0008006" key="4">
    <source>
        <dbReference type="Google" id="ProtNLM"/>
    </source>
</evidence>
<dbReference type="GeneID" id="19013251"/>
<proteinExistence type="predicted"/>
<evidence type="ECO:0000256" key="1">
    <source>
        <dbReference type="SAM" id="MobiDB-lite"/>
    </source>
</evidence>
<dbReference type="SUPFAM" id="SSF53335">
    <property type="entry name" value="S-adenosyl-L-methionine-dependent methyltransferases"/>
    <property type="match status" value="1"/>
</dbReference>
<dbReference type="Gene3D" id="3.40.50.150">
    <property type="entry name" value="Vaccinia Virus protein VP39"/>
    <property type="match status" value="1"/>
</dbReference>
<dbReference type="InterPro" id="IPR029063">
    <property type="entry name" value="SAM-dependent_MTases_sf"/>
</dbReference>
<dbReference type="KEGG" id="bpg:Bathy10g01750"/>
<feature type="region of interest" description="Disordered" evidence="1">
    <location>
        <begin position="31"/>
        <end position="51"/>
    </location>
</feature>
<dbReference type="Pfam" id="PF10294">
    <property type="entry name" value="Methyltransf_16"/>
    <property type="match status" value="1"/>
</dbReference>
<feature type="region of interest" description="Disordered" evidence="1">
    <location>
        <begin position="164"/>
        <end position="194"/>
    </location>
</feature>
<dbReference type="Proteomes" id="UP000198341">
    <property type="component" value="Chromosome 10"/>
</dbReference>
<organism evidence="2 3">
    <name type="scientific">Bathycoccus prasinos</name>
    <dbReference type="NCBI Taxonomy" id="41875"/>
    <lineage>
        <taxon>Eukaryota</taxon>
        <taxon>Viridiplantae</taxon>
        <taxon>Chlorophyta</taxon>
        <taxon>Mamiellophyceae</taxon>
        <taxon>Mamiellales</taxon>
        <taxon>Bathycoccaceae</taxon>
        <taxon>Bathycoccus</taxon>
    </lineage>
</organism>
<evidence type="ECO:0000313" key="2">
    <source>
        <dbReference type="EMBL" id="CCO18021.1"/>
    </source>
</evidence>
<dbReference type="PANTHER" id="PTHR14614:SF130">
    <property type="entry name" value="PROTEIN-LYSINE N-METHYLTRANSFERASE EEF2KMT"/>
    <property type="match status" value="1"/>
</dbReference>
<accession>K8EJ22</accession>
<dbReference type="EMBL" id="FO082269">
    <property type="protein sequence ID" value="CCO18021.1"/>
    <property type="molecule type" value="Genomic_DNA"/>
</dbReference>
<name>K8EJ22_9CHLO</name>
<feature type="compositionally biased region" description="Basic and acidic residues" evidence="1">
    <location>
        <begin position="540"/>
        <end position="552"/>
    </location>
</feature>
<protein>
    <recommendedName>
        <fullName evidence="4">Calmodulin-lysine N-methyltransferase</fullName>
    </recommendedName>
</protein>
<dbReference type="InterPro" id="IPR019410">
    <property type="entry name" value="Methyltransf_16"/>
</dbReference>
<feature type="region of interest" description="Disordered" evidence="1">
    <location>
        <begin position="540"/>
        <end position="577"/>
    </location>
</feature>
<feature type="compositionally biased region" description="Basic residues" evidence="1">
    <location>
        <begin position="171"/>
        <end position="181"/>
    </location>
</feature>
<dbReference type="STRING" id="41875.K8EJ22"/>
<keyword evidence="3" id="KW-1185">Reference proteome</keyword>
<feature type="compositionally biased region" description="Acidic residues" evidence="1">
    <location>
        <begin position="185"/>
        <end position="194"/>
    </location>
</feature>